<comment type="caution">
    <text evidence="8">The sequence shown here is derived from an EMBL/GenBank/DDBJ whole genome shotgun (WGS) entry which is preliminary data.</text>
</comment>
<feature type="signal peptide" evidence="6">
    <location>
        <begin position="1"/>
        <end position="27"/>
    </location>
</feature>
<evidence type="ECO:0000256" key="5">
    <source>
        <dbReference type="SAM" id="MobiDB-lite"/>
    </source>
</evidence>
<evidence type="ECO:0000259" key="7">
    <source>
        <dbReference type="PROSITE" id="PS51123"/>
    </source>
</evidence>
<dbReference type="EMBL" id="JBHSPX010000003">
    <property type="protein sequence ID" value="MFC6062489.1"/>
    <property type="molecule type" value="Genomic_DNA"/>
</dbReference>
<dbReference type="PANTHER" id="PTHR30329">
    <property type="entry name" value="STATOR ELEMENT OF FLAGELLAR MOTOR COMPLEX"/>
    <property type="match status" value="1"/>
</dbReference>
<accession>A0ABW1MGC5</accession>
<proteinExistence type="predicted"/>
<reference evidence="9" key="1">
    <citation type="journal article" date="2019" name="Int. J. Syst. Evol. Microbiol.">
        <title>The Global Catalogue of Microorganisms (GCM) 10K type strain sequencing project: providing services to taxonomists for standard genome sequencing and annotation.</title>
        <authorList>
            <consortium name="The Broad Institute Genomics Platform"/>
            <consortium name="The Broad Institute Genome Sequencing Center for Infectious Disease"/>
            <person name="Wu L."/>
            <person name="Ma J."/>
        </authorList>
    </citation>
    <scope>NUCLEOTIDE SEQUENCE [LARGE SCALE GENOMIC DNA]</scope>
    <source>
        <strain evidence="9">CGMCC 1.15180</strain>
    </source>
</reference>
<dbReference type="Proteomes" id="UP001596139">
    <property type="component" value="Unassembled WGS sequence"/>
</dbReference>
<dbReference type="InterPro" id="IPR006664">
    <property type="entry name" value="OMP_bac"/>
</dbReference>
<evidence type="ECO:0000256" key="2">
    <source>
        <dbReference type="ARBA" id="ARBA00023136"/>
    </source>
</evidence>
<keyword evidence="3" id="KW-0998">Cell outer membrane</keyword>
<dbReference type="PROSITE" id="PS51123">
    <property type="entry name" value="OMPA_2"/>
    <property type="match status" value="1"/>
</dbReference>
<evidence type="ECO:0000256" key="3">
    <source>
        <dbReference type="ARBA" id="ARBA00023237"/>
    </source>
</evidence>
<dbReference type="InterPro" id="IPR006665">
    <property type="entry name" value="OmpA-like"/>
</dbReference>
<dbReference type="PRINTS" id="PR01021">
    <property type="entry name" value="OMPADOMAIN"/>
</dbReference>
<evidence type="ECO:0000313" key="8">
    <source>
        <dbReference type="EMBL" id="MFC6062489.1"/>
    </source>
</evidence>
<dbReference type="Gene3D" id="3.30.1330.60">
    <property type="entry name" value="OmpA-like domain"/>
    <property type="match status" value="1"/>
</dbReference>
<feature type="chain" id="PRO_5047265161" evidence="6">
    <location>
        <begin position="28"/>
        <end position="207"/>
    </location>
</feature>
<dbReference type="InterPro" id="IPR050330">
    <property type="entry name" value="Bact_OuterMem_StrucFunc"/>
</dbReference>
<dbReference type="SUPFAM" id="SSF103088">
    <property type="entry name" value="OmpA-like"/>
    <property type="match status" value="1"/>
</dbReference>
<dbReference type="RefSeq" id="WP_031062465.1">
    <property type="nucleotide sequence ID" value="NZ_JBHSPX010000003.1"/>
</dbReference>
<evidence type="ECO:0000313" key="9">
    <source>
        <dbReference type="Proteomes" id="UP001596139"/>
    </source>
</evidence>
<protein>
    <submittedName>
        <fullName evidence="8">OmpA family protein</fullName>
    </submittedName>
</protein>
<dbReference type="InterPro" id="IPR036737">
    <property type="entry name" value="OmpA-like_sf"/>
</dbReference>
<dbReference type="Pfam" id="PF00691">
    <property type="entry name" value="OmpA"/>
    <property type="match status" value="1"/>
</dbReference>
<keyword evidence="9" id="KW-1185">Reference proteome</keyword>
<evidence type="ECO:0000256" key="4">
    <source>
        <dbReference type="PROSITE-ProRule" id="PRU00473"/>
    </source>
</evidence>
<name>A0ABW1MGC5_9ACTN</name>
<dbReference type="PANTHER" id="PTHR30329:SF21">
    <property type="entry name" value="LIPOPROTEIN YIAD-RELATED"/>
    <property type="match status" value="1"/>
</dbReference>
<dbReference type="CDD" id="cd07185">
    <property type="entry name" value="OmpA_C-like"/>
    <property type="match status" value="1"/>
</dbReference>
<gene>
    <name evidence="8" type="ORF">ACFP4F_08005</name>
</gene>
<feature type="region of interest" description="Disordered" evidence="5">
    <location>
        <begin position="177"/>
        <end position="207"/>
    </location>
</feature>
<keyword evidence="2 4" id="KW-0472">Membrane</keyword>
<organism evidence="8 9">
    <name type="scientific">Streptomyces ochraceiscleroticus</name>
    <dbReference type="NCBI Taxonomy" id="47761"/>
    <lineage>
        <taxon>Bacteria</taxon>
        <taxon>Bacillati</taxon>
        <taxon>Actinomycetota</taxon>
        <taxon>Actinomycetes</taxon>
        <taxon>Kitasatosporales</taxon>
        <taxon>Streptomycetaceae</taxon>
        <taxon>Streptomyces</taxon>
    </lineage>
</organism>
<sequence length="207" mass="22277">MRTPHRYRVRGPVLLLSSALAAGLTLAGGPAALADEDVPAAPSVFRGRIDVDDPDLKLPEGKTLAAPKVLDIKTVVGDERGTEQREDSNSDVKFQLQAEVLFGKDSAELSDVANDRIGQIADEIEKQHATTVTVAGFTDDLGSSAHGLKLSKRRADAVQRELNEDLDGSGITFEIRGYGEDAPVASNDTEDGRKKNRRVEVSFPRAE</sequence>
<keyword evidence="6" id="KW-0732">Signal</keyword>
<comment type="subcellular location">
    <subcellularLocation>
        <location evidence="1">Cell outer membrane</location>
    </subcellularLocation>
</comment>
<evidence type="ECO:0000256" key="1">
    <source>
        <dbReference type="ARBA" id="ARBA00004442"/>
    </source>
</evidence>
<evidence type="ECO:0000256" key="6">
    <source>
        <dbReference type="SAM" id="SignalP"/>
    </source>
</evidence>
<feature type="domain" description="OmpA-like" evidence="7">
    <location>
        <begin position="89"/>
        <end position="207"/>
    </location>
</feature>